<name>A0A560LNY5_9BRAD</name>
<proteinExistence type="predicted"/>
<reference evidence="3 4" key="1">
    <citation type="submission" date="2019-06" db="EMBL/GenBank/DDBJ databases">
        <title>Genomic Encyclopedia of Type Strains, Phase IV (KMG-V): Genome sequencing to study the core and pangenomes of soil and plant-associated prokaryotes.</title>
        <authorList>
            <person name="Whitman W."/>
        </authorList>
    </citation>
    <scope>NUCLEOTIDE SEQUENCE [LARGE SCALE GENOMIC DNA]</scope>
    <source>
        <strain evidence="3 4">BR 10355</strain>
    </source>
</reference>
<feature type="region of interest" description="Disordered" evidence="1">
    <location>
        <begin position="26"/>
        <end position="100"/>
    </location>
</feature>
<evidence type="ECO:0000256" key="2">
    <source>
        <dbReference type="SAM" id="SignalP"/>
    </source>
</evidence>
<accession>A0A560LNY5</accession>
<keyword evidence="4" id="KW-1185">Reference proteome</keyword>
<dbReference type="Proteomes" id="UP000321304">
    <property type="component" value="Unassembled WGS sequence"/>
</dbReference>
<dbReference type="AlphaFoldDB" id="A0A560LNY5"/>
<dbReference type="EMBL" id="VITY01000007">
    <property type="protein sequence ID" value="TWB97002.1"/>
    <property type="molecule type" value="Genomic_DNA"/>
</dbReference>
<keyword evidence="2" id="KW-0732">Signal</keyword>
<organism evidence="3 4">
    <name type="scientific">Bradyrhizobium macuxiense</name>
    <dbReference type="NCBI Taxonomy" id="1755647"/>
    <lineage>
        <taxon>Bacteria</taxon>
        <taxon>Pseudomonadati</taxon>
        <taxon>Pseudomonadota</taxon>
        <taxon>Alphaproteobacteria</taxon>
        <taxon>Hyphomicrobiales</taxon>
        <taxon>Nitrobacteraceae</taxon>
        <taxon>Bradyrhizobium</taxon>
    </lineage>
</organism>
<feature type="compositionally biased region" description="Gly residues" evidence="1">
    <location>
        <begin position="43"/>
        <end position="59"/>
    </location>
</feature>
<sequence length="100" mass="9490">MTRNSLIAFAAVVAFGVTALGSAQAGGLHMVPPKNVGAKLPPGGSGGSSGSSGSGGSGGPHRQPVDPPPYLGTGYSGDSAGGSGGGGYFGDPNHPGHEQF</sequence>
<evidence type="ECO:0000313" key="4">
    <source>
        <dbReference type="Proteomes" id="UP000321304"/>
    </source>
</evidence>
<feature type="chain" id="PRO_5021801623" evidence="2">
    <location>
        <begin position="26"/>
        <end position="100"/>
    </location>
</feature>
<evidence type="ECO:0000256" key="1">
    <source>
        <dbReference type="SAM" id="MobiDB-lite"/>
    </source>
</evidence>
<comment type="caution">
    <text evidence="3">The sequence shown here is derived from an EMBL/GenBank/DDBJ whole genome shotgun (WGS) entry which is preliminary data.</text>
</comment>
<evidence type="ECO:0000313" key="3">
    <source>
        <dbReference type="EMBL" id="TWB97002.1"/>
    </source>
</evidence>
<feature type="signal peptide" evidence="2">
    <location>
        <begin position="1"/>
        <end position="25"/>
    </location>
</feature>
<feature type="compositionally biased region" description="Gly residues" evidence="1">
    <location>
        <begin position="79"/>
        <end position="89"/>
    </location>
</feature>
<gene>
    <name evidence="3" type="ORF">FBZ93_107248</name>
</gene>
<protein>
    <submittedName>
        <fullName evidence="3">Uncharacterized protein</fullName>
    </submittedName>
</protein>
<dbReference type="RefSeq" id="WP_146987839.1">
    <property type="nucleotide sequence ID" value="NZ_VITY01000007.1"/>
</dbReference>